<sequence length="567" mass="59493">MSDQRSGLVSFKIRPSLLSVLKAGYSLPLFTRDLCAGLTVGVVALPLAMAFAIASGAPPERGLFTAIVAGALISLLGGSRFQIGGPTGAFVVIVAGVIARHGYEGLVVATIMAGFFLMLMGFFKLGKVLQFIPYPVTTGFTAGIGLYIFSSQIKDLLGLQIGAQPPEFIGKLESCWSGIGTMQHGAVIAGGVTILAMVLIRRFCPRVPAHIVGIVSSMLVVWLGGLEVETIGSRFGGIPATLPSFSMPHDFLALAATMLPDALAIALLAGIESLLSAVVADGMTGERHEPSTELVAQGIANVASGLFGGIPATGAIARTATNIRAGAVSPVAGIIHAITLALFMICLAPLASLIPLASLAGVLCIVAWDMSETHKFARLLRAPRSDVFVLMTTFLLTVLVDLTVAVQVGVVLAALLFMRRMSEVGNLRLGGAGDQQAEDLSNDSRAACADSAFCPSSVMIYEIEGPFFFGVAERFLGVLHSLREPPKVIVIRMDNVPTIDATAIHALETFIAHASRMHIQLVVCGLQERVTFVLTKLGTLNRFGDGNVLKDLKSAMLRADNLALSSM</sequence>
<dbReference type="InterPro" id="IPR002645">
    <property type="entry name" value="STAS_dom"/>
</dbReference>
<dbReference type="Pfam" id="PF00916">
    <property type="entry name" value="Sulfate_transp"/>
    <property type="match status" value="1"/>
</dbReference>
<dbReference type="Gene3D" id="3.30.750.24">
    <property type="entry name" value="STAS domain"/>
    <property type="match status" value="1"/>
</dbReference>
<dbReference type="AlphaFoldDB" id="A0A7J0BDP4"/>
<accession>A0A7J0BDP4</accession>
<dbReference type="SUPFAM" id="SSF52091">
    <property type="entry name" value="SpoIIaa-like"/>
    <property type="match status" value="1"/>
</dbReference>
<gene>
    <name evidence="7" type="ORF">DSM101010T_01620</name>
</gene>
<dbReference type="EMBL" id="BLVO01000004">
    <property type="protein sequence ID" value="GFM31797.1"/>
    <property type="molecule type" value="Genomic_DNA"/>
</dbReference>
<dbReference type="GO" id="GO:0055085">
    <property type="term" value="P:transmembrane transport"/>
    <property type="evidence" value="ECO:0007669"/>
    <property type="project" value="InterPro"/>
</dbReference>
<comment type="subcellular location">
    <subcellularLocation>
        <location evidence="1">Membrane</location>
        <topology evidence="1">Multi-pass membrane protein</topology>
    </subcellularLocation>
</comment>
<dbReference type="Pfam" id="PF01740">
    <property type="entry name" value="STAS"/>
    <property type="match status" value="1"/>
</dbReference>
<keyword evidence="8" id="KW-1185">Reference proteome</keyword>
<dbReference type="GO" id="GO:0016020">
    <property type="term" value="C:membrane"/>
    <property type="evidence" value="ECO:0007669"/>
    <property type="project" value="UniProtKB-SubCell"/>
</dbReference>
<feature type="transmembrane region" description="Helical" evidence="5">
    <location>
        <begin position="207"/>
        <end position="225"/>
    </location>
</feature>
<reference evidence="7 8" key="1">
    <citation type="submission" date="2020-05" db="EMBL/GenBank/DDBJ databases">
        <title>Draft genome sequence of Desulfovibrio sp. strain HN2T.</title>
        <authorList>
            <person name="Ueno A."/>
            <person name="Tamazawa S."/>
            <person name="Tamamura S."/>
            <person name="Murakami T."/>
            <person name="Kiyama T."/>
            <person name="Inomata H."/>
            <person name="Amano Y."/>
            <person name="Miyakawa K."/>
            <person name="Tamaki H."/>
            <person name="Naganuma T."/>
            <person name="Kaneko K."/>
        </authorList>
    </citation>
    <scope>NUCLEOTIDE SEQUENCE [LARGE SCALE GENOMIC DNA]</scope>
    <source>
        <strain evidence="7 8">HN2</strain>
    </source>
</reference>
<feature type="transmembrane region" description="Helical" evidence="5">
    <location>
        <begin position="182"/>
        <end position="200"/>
    </location>
</feature>
<feature type="transmembrane region" description="Helical" evidence="5">
    <location>
        <begin position="63"/>
        <end position="83"/>
    </location>
</feature>
<feature type="domain" description="STAS" evidence="6">
    <location>
        <begin position="457"/>
        <end position="559"/>
    </location>
</feature>
<protein>
    <submittedName>
        <fullName evidence="7">Sodium-independent anion transporter</fullName>
    </submittedName>
</protein>
<evidence type="ECO:0000256" key="3">
    <source>
        <dbReference type="ARBA" id="ARBA00022989"/>
    </source>
</evidence>
<feature type="transmembrane region" description="Helical" evidence="5">
    <location>
        <begin position="131"/>
        <end position="149"/>
    </location>
</feature>
<evidence type="ECO:0000313" key="8">
    <source>
        <dbReference type="Proteomes" id="UP000503840"/>
    </source>
</evidence>
<feature type="transmembrane region" description="Helical" evidence="5">
    <location>
        <begin position="340"/>
        <end position="368"/>
    </location>
</feature>
<evidence type="ECO:0000256" key="2">
    <source>
        <dbReference type="ARBA" id="ARBA00022692"/>
    </source>
</evidence>
<comment type="caution">
    <text evidence="7">The sequence shown here is derived from an EMBL/GenBank/DDBJ whole genome shotgun (WGS) entry which is preliminary data.</text>
</comment>
<keyword evidence="4 5" id="KW-0472">Membrane</keyword>
<dbReference type="InterPro" id="IPR001902">
    <property type="entry name" value="SLC26A/SulP_fam"/>
</dbReference>
<feature type="transmembrane region" description="Helical" evidence="5">
    <location>
        <begin position="89"/>
        <end position="119"/>
    </location>
</feature>
<dbReference type="PANTHER" id="PTHR11814">
    <property type="entry name" value="SULFATE TRANSPORTER"/>
    <property type="match status" value="1"/>
</dbReference>
<evidence type="ECO:0000256" key="4">
    <source>
        <dbReference type="ARBA" id="ARBA00023136"/>
    </source>
</evidence>
<evidence type="ECO:0000313" key="7">
    <source>
        <dbReference type="EMBL" id="GFM31797.1"/>
    </source>
</evidence>
<dbReference type="InterPro" id="IPR036513">
    <property type="entry name" value="STAS_dom_sf"/>
</dbReference>
<keyword evidence="2 5" id="KW-0812">Transmembrane</keyword>
<dbReference type="CDD" id="cd07042">
    <property type="entry name" value="STAS_SulP_like_sulfate_transporter"/>
    <property type="match status" value="1"/>
</dbReference>
<name>A0A7J0BDP4_9BACT</name>
<proteinExistence type="predicted"/>
<keyword evidence="3 5" id="KW-1133">Transmembrane helix</keyword>
<feature type="transmembrane region" description="Helical" evidence="5">
    <location>
        <begin position="251"/>
        <end position="271"/>
    </location>
</feature>
<dbReference type="RefSeq" id="WP_174403501.1">
    <property type="nucleotide sequence ID" value="NZ_BLVO01000004.1"/>
</dbReference>
<dbReference type="Proteomes" id="UP000503840">
    <property type="component" value="Unassembled WGS sequence"/>
</dbReference>
<evidence type="ECO:0000256" key="1">
    <source>
        <dbReference type="ARBA" id="ARBA00004141"/>
    </source>
</evidence>
<feature type="transmembrane region" description="Helical" evidence="5">
    <location>
        <begin position="36"/>
        <end position="56"/>
    </location>
</feature>
<evidence type="ECO:0000256" key="5">
    <source>
        <dbReference type="SAM" id="Phobius"/>
    </source>
</evidence>
<evidence type="ECO:0000259" key="6">
    <source>
        <dbReference type="PROSITE" id="PS50801"/>
    </source>
</evidence>
<dbReference type="InterPro" id="IPR011547">
    <property type="entry name" value="SLC26A/SulP_dom"/>
</dbReference>
<feature type="transmembrane region" description="Helical" evidence="5">
    <location>
        <begin position="388"/>
        <end position="418"/>
    </location>
</feature>
<organism evidence="7 8">
    <name type="scientific">Desulfovibrio subterraneus</name>
    <dbReference type="NCBI Taxonomy" id="2718620"/>
    <lineage>
        <taxon>Bacteria</taxon>
        <taxon>Pseudomonadati</taxon>
        <taxon>Thermodesulfobacteriota</taxon>
        <taxon>Desulfovibrionia</taxon>
        <taxon>Desulfovibrionales</taxon>
        <taxon>Desulfovibrionaceae</taxon>
        <taxon>Desulfovibrio</taxon>
    </lineage>
</organism>
<dbReference type="PROSITE" id="PS50801">
    <property type="entry name" value="STAS"/>
    <property type="match status" value="1"/>
</dbReference>